<proteinExistence type="predicted"/>
<name>A0AA42BKV3_9ALTE</name>
<keyword evidence="1" id="KW-1133">Transmembrane helix</keyword>
<keyword evidence="3" id="KW-1185">Reference proteome</keyword>
<dbReference type="AlphaFoldDB" id="A0AA42BKV3"/>
<sequence>MMLNNTSQNTSKNPEEDDKLNEMVINLPEYAPKRDLWIGIEQSLVQAVPTPTNQRGLYAIAASICLVAILGFLATTQHVWLQTDDHKAGLALVDALSAQHAQTKTTLLVKYNDVEPVAANWQAQLNELDSAAEAVKKALKADPNNRALLKMLQYIYQQQIDVIEKSHATTTWQQI</sequence>
<accession>A0AA42BKV3</accession>
<feature type="transmembrane region" description="Helical" evidence="1">
    <location>
        <begin position="56"/>
        <end position="74"/>
    </location>
</feature>
<evidence type="ECO:0000313" key="3">
    <source>
        <dbReference type="Proteomes" id="UP001165413"/>
    </source>
</evidence>
<dbReference type="Proteomes" id="UP001165413">
    <property type="component" value="Unassembled WGS sequence"/>
</dbReference>
<protein>
    <submittedName>
        <fullName evidence="2">Uncharacterized protein</fullName>
    </submittedName>
</protein>
<evidence type="ECO:0000256" key="1">
    <source>
        <dbReference type="SAM" id="Phobius"/>
    </source>
</evidence>
<keyword evidence="1" id="KW-0472">Membrane</keyword>
<organism evidence="2 3">
    <name type="scientific">Opacimonas viscosa</name>
    <dbReference type="NCBI Taxonomy" id="2961944"/>
    <lineage>
        <taxon>Bacteria</taxon>
        <taxon>Pseudomonadati</taxon>
        <taxon>Pseudomonadota</taxon>
        <taxon>Gammaproteobacteria</taxon>
        <taxon>Alteromonadales</taxon>
        <taxon>Alteromonadaceae</taxon>
        <taxon>Opacimonas</taxon>
    </lineage>
</organism>
<dbReference type="InterPro" id="IPR011990">
    <property type="entry name" value="TPR-like_helical_dom_sf"/>
</dbReference>
<keyword evidence="1" id="KW-0812">Transmembrane</keyword>
<evidence type="ECO:0000313" key="2">
    <source>
        <dbReference type="EMBL" id="MCP3428183.1"/>
    </source>
</evidence>
<comment type="caution">
    <text evidence="2">The sequence shown here is derived from an EMBL/GenBank/DDBJ whole genome shotgun (WGS) entry which is preliminary data.</text>
</comment>
<reference evidence="2" key="1">
    <citation type="submission" date="2022-07" db="EMBL/GenBank/DDBJ databases">
        <title>Characterization of the Novel Bacterium Alteromonas immobilis LMIT006 and Alteromonas gregis LMIT007.</title>
        <authorList>
            <person name="Lin X."/>
        </authorList>
    </citation>
    <scope>NUCLEOTIDE SEQUENCE</scope>
    <source>
        <strain evidence="2">LMIT007</strain>
    </source>
</reference>
<gene>
    <name evidence="2" type="ORF">NLF92_04410</name>
</gene>
<dbReference type="SUPFAM" id="SSF48452">
    <property type="entry name" value="TPR-like"/>
    <property type="match status" value="1"/>
</dbReference>
<dbReference type="EMBL" id="JANATA010000005">
    <property type="protein sequence ID" value="MCP3428183.1"/>
    <property type="molecule type" value="Genomic_DNA"/>
</dbReference>
<dbReference type="RefSeq" id="WP_254099281.1">
    <property type="nucleotide sequence ID" value="NZ_JANATA010000005.1"/>
</dbReference>